<name>A0A6A7MYW7_9BURK</name>
<evidence type="ECO:0000259" key="3">
    <source>
        <dbReference type="Pfam" id="PF08450"/>
    </source>
</evidence>
<comment type="caution">
    <text evidence="4">The sequence shown here is derived from an EMBL/GenBank/DDBJ whole genome shotgun (WGS) entry which is preliminary data.</text>
</comment>
<keyword evidence="1" id="KW-0378">Hydrolase</keyword>
<dbReference type="EMBL" id="WHUG01000002">
    <property type="protein sequence ID" value="MQA37870.1"/>
    <property type="molecule type" value="Genomic_DNA"/>
</dbReference>
<accession>A0A6A7MYW7</accession>
<feature type="chain" id="PRO_5025594744" evidence="2">
    <location>
        <begin position="32"/>
        <end position="336"/>
    </location>
</feature>
<dbReference type="Pfam" id="PF08450">
    <property type="entry name" value="SGL"/>
    <property type="match status" value="1"/>
</dbReference>
<dbReference type="InterPro" id="IPR051262">
    <property type="entry name" value="SMP-30/CGR1_Lactonase"/>
</dbReference>
<dbReference type="Proteomes" id="UP000440498">
    <property type="component" value="Unassembled WGS sequence"/>
</dbReference>
<reference evidence="4 5" key="1">
    <citation type="submission" date="2019-10" db="EMBL/GenBank/DDBJ databases">
        <title>Two novel species isolated from a subtropical stream in China.</title>
        <authorList>
            <person name="Lu H."/>
        </authorList>
    </citation>
    <scope>NUCLEOTIDE SEQUENCE [LARGE SCALE GENOMIC DNA]</scope>
    <source>
        <strain evidence="4 5">FT29W</strain>
    </source>
</reference>
<dbReference type="GO" id="GO:0016787">
    <property type="term" value="F:hydrolase activity"/>
    <property type="evidence" value="ECO:0007669"/>
    <property type="project" value="UniProtKB-KW"/>
</dbReference>
<evidence type="ECO:0000256" key="2">
    <source>
        <dbReference type="SAM" id="SignalP"/>
    </source>
</evidence>
<sequence>MIQRYTTWRPHLAALVATGLALVAADITANAQTAAGPTTTPAIAGVVAAGTPIELIRDGFTGTEGPVVLPDGSLIFTETTANRITRIAADGSTSTFLDNSNGSNGLGFNASGDLYAVQVLKPRVGIVYPPSHARTLADQFEGKPFGRPNDLVVDRKGGVYFTDSGAPPRPAGTPAPADQPVVAKPAVYHITPSGELQRIAADIERPNGIQLSPDEKVLYVANTAGEHVLAYDIAADGSIGPRRNFARLEGWRKTDTGNSSGADGLAVDNSGRLYVASTAGIQIFSSKGEALGVVALPKAPQNLAFAGPDKKTLYVVGRGAAYKIALLAEGYGGRAK</sequence>
<dbReference type="PANTHER" id="PTHR47572:SF4">
    <property type="entry name" value="LACTONASE DRP35"/>
    <property type="match status" value="1"/>
</dbReference>
<evidence type="ECO:0000313" key="5">
    <source>
        <dbReference type="Proteomes" id="UP000440498"/>
    </source>
</evidence>
<dbReference type="Gene3D" id="2.120.10.30">
    <property type="entry name" value="TolB, C-terminal domain"/>
    <property type="match status" value="1"/>
</dbReference>
<dbReference type="SUPFAM" id="SSF63829">
    <property type="entry name" value="Calcium-dependent phosphotriesterase"/>
    <property type="match status" value="1"/>
</dbReference>
<dbReference type="RefSeq" id="WP_152837325.1">
    <property type="nucleotide sequence ID" value="NZ_WHUG01000002.1"/>
</dbReference>
<gene>
    <name evidence="4" type="ORF">GEV02_06890</name>
</gene>
<organism evidence="4 5">
    <name type="scientific">Rugamonas aquatica</name>
    <dbReference type="NCBI Taxonomy" id="2743357"/>
    <lineage>
        <taxon>Bacteria</taxon>
        <taxon>Pseudomonadati</taxon>
        <taxon>Pseudomonadota</taxon>
        <taxon>Betaproteobacteria</taxon>
        <taxon>Burkholderiales</taxon>
        <taxon>Oxalobacteraceae</taxon>
        <taxon>Telluria group</taxon>
        <taxon>Rugamonas</taxon>
    </lineage>
</organism>
<keyword evidence="5" id="KW-1185">Reference proteome</keyword>
<feature type="signal peptide" evidence="2">
    <location>
        <begin position="1"/>
        <end position="31"/>
    </location>
</feature>
<proteinExistence type="predicted"/>
<dbReference type="InterPro" id="IPR013658">
    <property type="entry name" value="SGL"/>
</dbReference>
<dbReference type="AlphaFoldDB" id="A0A6A7MYW7"/>
<protein>
    <submittedName>
        <fullName evidence="4">SMP-30/gluconolactonase/LRE family protein</fullName>
    </submittedName>
</protein>
<evidence type="ECO:0000256" key="1">
    <source>
        <dbReference type="ARBA" id="ARBA00022801"/>
    </source>
</evidence>
<dbReference type="PANTHER" id="PTHR47572">
    <property type="entry name" value="LIPOPROTEIN-RELATED"/>
    <property type="match status" value="1"/>
</dbReference>
<keyword evidence="2" id="KW-0732">Signal</keyword>
<feature type="domain" description="SMP-30/Gluconolactonase/LRE-like region" evidence="3">
    <location>
        <begin position="63"/>
        <end position="316"/>
    </location>
</feature>
<dbReference type="InterPro" id="IPR011042">
    <property type="entry name" value="6-blade_b-propeller_TolB-like"/>
</dbReference>
<evidence type="ECO:0000313" key="4">
    <source>
        <dbReference type="EMBL" id="MQA37870.1"/>
    </source>
</evidence>